<gene>
    <name evidence="16" type="ORF">B4121_1394</name>
    <name evidence="15" type="ORF">PVN32_07430</name>
</gene>
<dbReference type="PRINTS" id="PR00344">
    <property type="entry name" value="BCTRLSENSOR"/>
</dbReference>
<dbReference type="PROSITE" id="PS50109">
    <property type="entry name" value="HIS_KIN"/>
    <property type="match status" value="1"/>
</dbReference>
<dbReference type="SMART" id="SM00387">
    <property type="entry name" value="HATPase_c"/>
    <property type="match status" value="1"/>
</dbReference>
<dbReference type="InterPro" id="IPR003594">
    <property type="entry name" value="HATPase_dom"/>
</dbReference>
<dbReference type="Pfam" id="PF02518">
    <property type="entry name" value="HATPase_c"/>
    <property type="match status" value="1"/>
</dbReference>
<keyword evidence="8 16" id="KW-0418">Kinase</keyword>
<dbReference type="PANTHER" id="PTHR45453:SF2">
    <property type="entry name" value="HISTIDINE KINASE"/>
    <property type="match status" value="1"/>
</dbReference>
<feature type="domain" description="Histidine kinase" evidence="14">
    <location>
        <begin position="118"/>
        <end position="326"/>
    </location>
</feature>
<dbReference type="Proteomes" id="UP001216709">
    <property type="component" value="Unassembled WGS sequence"/>
</dbReference>
<keyword evidence="6 13" id="KW-0812">Transmembrane</keyword>
<evidence type="ECO:0000313" key="17">
    <source>
        <dbReference type="Proteomes" id="UP000185604"/>
    </source>
</evidence>
<dbReference type="GeneID" id="56673821"/>
<dbReference type="GO" id="GO:0005886">
    <property type="term" value="C:plasma membrane"/>
    <property type="evidence" value="ECO:0007669"/>
    <property type="project" value="UniProtKB-SubCell"/>
</dbReference>
<evidence type="ECO:0000313" key="15">
    <source>
        <dbReference type="EMBL" id="MDE1452000.1"/>
    </source>
</evidence>
<reference evidence="16 17" key="1">
    <citation type="journal article" date="2016" name="Front. Microbiol.">
        <title>High-Level Heat Resistance of Spores of Bacillus amyloliquefaciens and Bacillus licheniformis Results from the Presence of a spoVA Operon in a Tn1546 Transposon.</title>
        <authorList>
            <person name="Berendsen E.M."/>
            <person name="Koning R.A."/>
            <person name="Boekhorst J."/>
            <person name="de Jong A."/>
            <person name="Kuipers O.P."/>
            <person name="Wells-Bennik M.H."/>
        </authorList>
    </citation>
    <scope>NUCLEOTIDE SEQUENCE [LARGE SCALE GENOMIC DNA]</scope>
    <source>
        <strain evidence="16 17">B4121</strain>
    </source>
</reference>
<dbReference type="InterPro" id="IPR036890">
    <property type="entry name" value="HATPase_C_sf"/>
</dbReference>
<feature type="transmembrane region" description="Helical" evidence="13">
    <location>
        <begin position="9"/>
        <end position="28"/>
    </location>
</feature>
<evidence type="ECO:0000256" key="1">
    <source>
        <dbReference type="ARBA" id="ARBA00000085"/>
    </source>
</evidence>
<organism evidence="16 17">
    <name type="scientific">Bacillus paralicheniformis</name>
    <dbReference type="NCBI Taxonomy" id="1648923"/>
    <lineage>
        <taxon>Bacteria</taxon>
        <taxon>Bacillati</taxon>
        <taxon>Bacillota</taxon>
        <taxon>Bacilli</taxon>
        <taxon>Bacillales</taxon>
        <taxon>Bacillaceae</taxon>
        <taxon>Bacillus</taxon>
    </lineage>
</organism>
<evidence type="ECO:0000256" key="8">
    <source>
        <dbReference type="ARBA" id="ARBA00022777"/>
    </source>
</evidence>
<evidence type="ECO:0000256" key="4">
    <source>
        <dbReference type="ARBA" id="ARBA00022475"/>
    </source>
</evidence>
<keyword evidence="10 13" id="KW-1133">Transmembrane helix</keyword>
<reference evidence="15" key="2">
    <citation type="submission" date="2022-12" db="EMBL/GenBank/DDBJ databases">
        <title>Draft Genome Sequences of Bacillus licheniformis and Bacillus paralicheniformis strains isolated from Irish skim milk powders.</title>
        <authorList>
            <person name="Lourenco A."/>
            <person name="Li F."/>
            <person name="Geraldine D."/>
            <person name="Tobin J.T."/>
            <person name="Butler F."/>
            <person name="Jordan K."/>
            <person name="Obrien T."/>
        </authorList>
    </citation>
    <scope>NUCLEOTIDE SEQUENCE</scope>
    <source>
        <strain evidence="15">3370</strain>
    </source>
</reference>
<evidence type="ECO:0000259" key="14">
    <source>
        <dbReference type="PROSITE" id="PS50109"/>
    </source>
</evidence>
<dbReference type="PANTHER" id="PTHR45453">
    <property type="entry name" value="PHOSPHATE REGULON SENSOR PROTEIN PHOR"/>
    <property type="match status" value="1"/>
</dbReference>
<dbReference type="SUPFAM" id="SSF55874">
    <property type="entry name" value="ATPase domain of HSP90 chaperone/DNA topoisomerase II/histidine kinase"/>
    <property type="match status" value="1"/>
</dbReference>
<comment type="catalytic activity">
    <reaction evidence="1">
        <text>ATP + protein L-histidine = ADP + protein N-phospho-L-histidine.</text>
        <dbReference type="EC" id="2.7.13.3"/>
    </reaction>
</comment>
<evidence type="ECO:0000256" key="2">
    <source>
        <dbReference type="ARBA" id="ARBA00004651"/>
    </source>
</evidence>
<evidence type="ECO:0000256" key="9">
    <source>
        <dbReference type="ARBA" id="ARBA00022840"/>
    </source>
</evidence>
<dbReference type="InterPro" id="IPR005467">
    <property type="entry name" value="His_kinase_dom"/>
</dbReference>
<dbReference type="GO" id="GO:0004721">
    <property type="term" value="F:phosphoprotein phosphatase activity"/>
    <property type="evidence" value="ECO:0007669"/>
    <property type="project" value="TreeGrafter"/>
</dbReference>
<evidence type="ECO:0000313" key="16">
    <source>
        <dbReference type="EMBL" id="OLF95832.1"/>
    </source>
</evidence>
<dbReference type="InterPro" id="IPR004358">
    <property type="entry name" value="Sig_transdc_His_kin-like_C"/>
</dbReference>
<evidence type="ECO:0000256" key="5">
    <source>
        <dbReference type="ARBA" id="ARBA00022679"/>
    </source>
</evidence>
<evidence type="ECO:0000256" key="13">
    <source>
        <dbReference type="SAM" id="Phobius"/>
    </source>
</evidence>
<dbReference type="Gene3D" id="3.30.565.10">
    <property type="entry name" value="Histidine kinase-like ATPase, C-terminal domain"/>
    <property type="match status" value="1"/>
</dbReference>
<dbReference type="EC" id="2.7.13.3" evidence="3"/>
<name>A0A7Z1B4K0_9BACI</name>
<accession>A0A7Z1B4K0</accession>
<dbReference type="RefSeq" id="WP_023856939.1">
    <property type="nucleotide sequence ID" value="NZ_AP023088.1"/>
</dbReference>
<keyword evidence="9 15" id="KW-0067">ATP-binding</keyword>
<keyword evidence="4" id="KW-1003">Cell membrane</keyword>
<evidence type="ECO:0000256" key="10">
    <source>
        <dbReference type="ARBA" id="ARBA00022989"/>
    </source>
</evidence>
<keyword evidence="11" id="KW-0902">Two-component regulatory system</keyword>
<sequence length="326" mass="38540">MKLFLKNHAVLILLFLFQGGFVFFYYWFAGMQTFTHLFYILGVQLLALALYLSYKWYEEHRVYQWLGSEQKDTEIPFLGTAEFCSELYEKHMELSRLHHRKIHEMESKLEDRVTYMNQWVHQVKTPLSVINLIIQEEDEPVFKQIKKEVQQIEYGLETLLYSSRLDLFEKDFKIEAVSLGELLHSQIQRYKRYFIQHRVYPNKQVPAEDAVIYSDRKWLKFAVGQVITNAVKYSSGKSERIDMTLFRNGERIILEIKDYGVGIPSQDLKRVFEPYYTGENGRRFQESTGIGLYLVKEIAEKLNHDVSIASEEGKGTTVQFSFLTKM</sequence>
<keyword evidence="12 13" id="KW-0472">Membrane</keyword>
<protein>
    <recommendedName>
        <fullName evidence="3">histidine kinase</fullName>
        <ecNumber evidence="3">2.7.13.3</ecNumber>
    </recommendedName>
</protein>
<evidence type="ECO:0000256" key="11">
    <source>
        <dbReference type="ARBA" id="ARBA00023012"/>
    </source>
</evidence>
<evidence type="ECO:0000256" key="7">
    <source>
        <dbReference type="ARBA" id="ARBA00022741"/>
    </source>
</evidence>
<proteinExistence type="predicted"/>
<dbReference type="Proteomes" id="UP000185604">
    <property type="component" value="Unassembled WGS sequence"/>
</dbReference>
<dbReference type="EMBL" id="JARAFO010000012">
    <property type="protein sequence ID" value="MDE1452000.1"/>
    <property type="molecule type" value="Genomic_DNA"/>
</dbReference>
<evidence type="ECO:0000256" key="3">
    <source>
        <dbReference type="ARBA" id="ARBA00012438"/>
    </source>
</evidence>
<dbReference type="GO" id="GO:0000155">
    <property type="term" value="F:phosphorelay sensor kinase activity"/>
    <property type="evidence" value="ECO:0007669"/>
    <property type="project" value="TreeGrafter"/>
</dbReference>
<evidence type="ECO:0000256" key="6">
    <source>
        <dbReference type="ARBA" id="ARBA00022692"/>
    </source>
</evidence>
<comment type="subcellular location">
    <subcellularLocation>
        <location evidence="2">Cell membrane</location>
        <topology evidence="2">Multi-pass membrane protein</topology>
    </subcellularLocation>
</comment>
<dbReference type="AlphaFoldDB" id="A0A7Z1B4K0"/>
<keyword evidence="5" id="KW-0808">Transferase</keyword>
<feature type="transmembrane region" description="Helical" evidence="13">
    <location>
        <begin position="34"/>
        <end position="54"/>
    </location>
</feature>
<dbReference type="EMBL" id="LKPO01000008">
    <property type="protein sequence ID" value="OLF95832.1"/>
    <property type="molecule type" value="Genomic_DNA"/>
</dbReference>
<keyword evidence="7" id="KW-0547">Nucleotide-binding</keyword>
<comment type="caution">
    <text evidence="16">The sequence shown here is derived from an EMBL/GenBank/DDBJ whole genome shotgun (WGS) entry which is preliminary data.</text>
</comment>
<dbReference type="InterPro" id="IPR050351">
    <property type="entry name" value="BphY/WalK/GraS-like"/>
</dbReference>
<dbReference type="GO" id="GO:0005524">
    <property type="term" value="F:ATP binding"/>
    <property type="evidence" value="ECO:0007669"/>
    <property type="project" value="UniProtKB-KW"/>
</dbReference>
<evidence type="ECO:0000256" key="12">
    <source>
        <dbReference type="ARBA" id="ARBA00023136"/>
    </source>
</evidence>
<dbReference type="GO" id="GO:0016036">
    <property type="term" value="P:cellular response to phosphate starvation"/>
    <property type="evidence" value="ECO:0007669"/>
    <property type="project" value="TreeGrafter"/>
</dbReference>